<dbReference type="RefSeq" id="XP_038988094.1">
    <property type="nucleotide sequence ID" value="XM_039132166.1"/>
</dbReference>
<gene>
    <name evidence="4" type="primary">LOC120112582</name>
</gene>
<reference evidence="4" key="2">
    <citation type="submission" date="2025-08" db="UniProtKB">
        <authorList>
            <consortium name="RefSeq"/>
        </authorList>
    </citation>
    <scope>IDENTIFICATION</scope>
    <source>
        <tissue evidence="4">Young leaves</tissue>
    </source>
</reference>
<accession>A0A8B9AXG2</accession>
<evidence type="ECO:0000256" key="1">
    <source>
        <dbReference type="SAM" id="MobiDB-lite"/>
    </source>
</evidence>
<sequence>MKERRRSLLGTTAAVLVLVLVLMICVSSSSQYSVCHGNKRSGSGRGRTARKLVSGAILAQQQQQDMRFDGTMKPLNQAGVSFRKIPPSSSNPTQNKSRPRVDGPGNP</sequence>
<dbReference type="OrthoDB" id="1431686at2759"/>
<keyword evidence="2" id="KW-0732">Signal</keyword>
<feature type="chain" id="PRO_5034011425" evidence="2">
    <location>
        <begin position="31"/>
        <end position="107"/>
    </location>
</feature>
<keyword evidence="3" id="KW-1185">Reference proteome</keyword>
<dbReference type="KEGG" id="pda:120112582"/>
<evidence type="ECO:0000313" key="4">
    <source>
        <dbReference type="RefSeq" id="XP_038988094.1"/>
    </source>
</evidence>
<name>A0A8B9AXG2_PHODC</name>
<feature type="signal peptide" evidence="2">
    <location>
        <begin position="1"/>
        <end position="30"/>
    </location>
</feature>
<organism evidence="3 4">
    <name type="scientific">Phoenix dactylifera</name>
    <name type="common">Date palm</name>
    <dbReference type="NCBI Taxonomy" id="42345"/>
    <lineage>
        <taxon>Eukaryota</taxon>
        <taxon>Viridiplantae</taxon>
        <taxon>Streptophyta</taxon>
        <taxon>Embryophyta</taxon>
        <taxon>Tracheophyta</taxon>
        <taxon>Spermatophyta</taxon>
        <taxon>Magnoliopsida</taxon>
        <taxon>Liliopsida</taxon>
        <taxon>Arecaceae</taxon>
        <taxon>Coryphoideae</taxon>
        <taxon>Phoeniceae</taxon>
        <taxon>Phoenix</taxon>
    </lineage>
</organism>
<feature type="compositionally biased region" description="Polar residues" evidence="1">
    <location>
        <begin position="87"/>
        <end position="96"/>
    </location>
</feature>
<dbReference type="AlphaFoldDB" id="A0A8B9AXG2"/>
<evidence type="ECO:0000256" key="2">
    <source>
        <dbReference type="SAM" id="SignalP"/>
    </source>
</evidence>
<dbReference type="GeneID" id="120112582"/>
<reference evidence="3" key="1">
    <citation type="journal article" date="2019" name="Nat. Commun.">
        <title>Genome-wide association mapping of date palm fruit traits.</title>
        <authorList>
            <person name="Hazzouri K.M."/>
            <person name="Gros-Balthazard M."/>
            <person name="Flowers J.M."/>
            <person name="Copetti D."/>
            <person name="Lemansour A."/>
            <person name="Lebrun M."/>
            <person name="Masmoudi K."/>
            <person name="Ferrand S."/>
            <person name="Dhar M.I."/>
            <person name="Fresquez Z.A."/>
            <person name="Rosas U."/>
            <person name="Zhang J."/>
            <person name="Talag J."/>
            <person name="Lee S."/>
            <person name="Kudrna D."/>
            <person name="Powell R.F."/>
            <person name="Leitch I.J."/>
            <person name="Krueger R.R."/>
            <person name="Wing R.A."/>
            <person name="Amiri K.M.A."/>
            <person name="Purugganan M.D."/>
        </authorList>
    </citation>
    <scope>NUCLEOTIDE SEQUENCE [LARGE SCALE GENOMIC DNA]</scope>
    <source>
        <strain evidence="3">cv. Khalas</strain>
    </source>
</reference>
<evidence type="ECO:0000313" key="3">
    <source>
        <dbReference type="Proteomes" id="UP000228380"/>
    </source>
</evidence>
<dbReference type="Proteomes" id="UP000228380">
    <property type="component" value="Chromosome 11"/>
</dbReference>
<proteinExistence type="predicted"/>
<feature type="region of interest" description="Disordered" evidence="1">
    <location>
        <begin position="72"/>
        <end position="107"/>
    </location>
</feature>
<protein>
    <submittedName>
        <fullName evidence="4">Uncharacterized protein LOC120112582</fullName>
    </submittedName>
</protein>